<dbReference type="AlphaFoldDB" id="A0A834IVR1"/>
<dbReference type="Proteomes" id="UP000625711">
    <property type="component" value="Unassembled WGS sequence"/>
</dbReference>
<evidence type="ECO:0000256" key="2">
    <source>
        <dbReference type="ARBA" id="ARBA00022723"/>
    </source>
</evidence>
<organism evidence="12 13">
    <name type="scientific">Rhynchophorus ferrugineus</name>
    <name type="common">Red palm weevil</name>
    <name type="synonym">Curculio ferrugineus</name>
    <dbReference type="NCBI Taxonomy" id="354439"/>
    <lineage>
        <taxon>Eukaryota</taxon>
        <taxon>Metazoa</taxon>
        <taxon>Ecdysozoa</taxon>
        <taxon>Arthropoda</taxon>
        <taxon>Hexapoda</taxon>
        <taxon>Insecta</taxon>
        <taxon>Pterygota</taxon>
        <taxon>Neoptera</taxon>
        <taxon>Endopterygota</taxon>
        <taxon>Coleoptera</taxon>
        <taxon>Polyphaga</taxon>
        <taxon>Cucujiformia</taxon>
        <taxon>Curculionidae</taxon>
        <taxon>Dryophthorinae</taxon>
        <taxon>Rhynchophorus</taxon>
    </lineage>
</organism>
<accession>A0A834IVR1</accession>
<dbReference type="FunFam" id="3.30.160.60:FF:000646">
    <property type="entry name" value="Myeloid zinc finger 1"/>
    <property type="match status" value="1"/>
</dbReference>
<dbReference type="InterPro" id="IPR013087">
    <property type="entry name" value="Znf_C2H2_type"/>
</dbReference>
<feature type="domain" description="C2H2-type" evidence="11">
    <location>
        <begin position="164"/>
        <end position="191"/>
    </location>
</feature>
<dbReference type="SMART" id="SM00355">
    <property type="entry name" value="ZnF_C2H2"/>
    <property type="match status" value="5"/>
</dbReference>
<keyword evidence="13" id="KW-1185">Reference proteome</keyword>
<evidence type="ECO:0000256" key="6">
    <source>
        <dbReference type="ARBA" id="ARBA00023015"/>
    </source>
</evidence>
<feature type="domain" description="C2H2-type" evidence="11">
    <location>
        <begin position="136"/>
        <end position="158"/>
    </location>
</feature>
<keyword evidence="5" id="KW-0862">Zinc</keyword>
<dbReference type="Gene3D" id="3.30.160.60">
    <property type="entry name" value="Classic Zinc Finger"/>
    <property type="match status" value="3"/>
</dbReference>
<keyword evidence="8" id="KW-0804">Transcription</keyword>
<evidence type="ECO:0000256" key="3">
    <source>
        <dbReference type="ARBA" id="ARBA00022737"/>
    </source>
</evidence>
<dbReference type="EMBL" id="JAACXV010000039">
    <property type="protein sequence ID" value="KAF7285997.1"/>
    <property type="molecule type" value="Genomic_DNA"/>
</dbReference>
<evidence type="ECO:0000313" key="12">
    <source>
        <dbReference type="EMBL" id="KAF7285997.1"/>
    </source>
</evidence>
<evidence type="ECO:0000256" key="8">
    <source>
        <dbReference type="ARBA" id="ARBA00023163"/>
    </source>
</evidence>
<evidence type="ECO:0000259" key="11">
    <source>
        <dbReference type="PROSITE" id="PS50157"/>
    </source>
</evidence>
<keyword evidence="3" id="KW-0677">Repeat</keyword>
<keyword evidence="7" id="KW-0238">DNA-binding</keyword>
<dbReference type="PANTHER" id="PTHR24381:SF393">
    <property type="entry name" value="CHROMATIN-LINKED ADAPTOR FOR MSL PROTEINS, ISOFORM B"/>
    <property type="match status" value="1"/>
</dbReference>
<dbReference type="FunFam" id="3.30.160.60:FF:000100">
    <property type="entry name" value="Zinc finger 45-like"/>
    <property type="match status" value="1"/>
</dbReference>
<dbReference type="SUPFAM" id="SSF57667">
    <property type="entry name" value="beta-beta-alpha zinc fingers"/>
    <property type="match status" value="2"/>
</dbReference>
<evidence type="ECO:0000256" key="4">
    <source>
        <dbReference type="ARBA" id="ARBA00022771"/>
    </source>
</evidence>
<gene>
    <name evidence="12" type="ORF">GWI33_008300</name>
</gene>
<dbReference type="GO" id="GO:0000977">
    <property type="term" value="F:RNA polymerase II transcription regulatory region sequence-specific DNA binding"/>
    <property type="evidence" value="ECO:0007669"/>
    <property type="project" value="TreeGrafter"/>
</dbReference>
<dbReference type="InterPro" id="IPR036236">
    <property type="entry name" value="Znf_C2H2_sf"/>
</dbReference>
<evidence type="ECO:0000256" key="10">
    <source>
        <dbReference type="PROSITE-ProRule" id="PRU00042"/>
    </source>
</evidence>
<dbReference type="PROSITE" id="PS00028">
    <property type="entry name" value="ZINC_FINGER_C2H2_1"/>
    <property type="match status" value="2"/>
</dbReference>
<evidence type="ECO:0000313" key="13">
    <source>
        <dbReference type="Proteomes" id="UP000625711"/>
    </source>
</evidence>
<dbReference type="GO" id="GO:0008270">
    <property type="term" value="F:zinc ion binding"/>
    <property type="evidence" value="ECO:0007669"/>
    <property type="project" value="UniProtKB-KW"/>
</dbReference>
<evidence type="ECO:0000256" key="1">
    <source>
        <dbReference type="ARBA" id="ARBA00004123"/>
    </source>
</evidence>
<keyword evidence="4 10" id="KW-0863">Zinc-finger</keyword>
<evidence type="ECO:0000256" key="9">
    <source>
        <dbReference type="ARBA" id="ARBA00023242"/>
    </source>
</evidence>
<dbReference type="Pfam" id="PF00096">
    <property type="entry name" value="zf-C2H2"/>
    <property type="match status" value="2"/>
</dbReference>
<proteinExistence type="predicted"/>
<dbReference type="GO" id="GO:0005634">
    <property type="term" value="C:nucleus"/>
    <property type="evidence" value="ECO:0007669"/>
    <property type="project" value="UniProtKB-SubCell"/>
</dbReference>
<keyword evidence="9" id="KW-0539">Nucleus</keyword>
<reference evidence="12" key="1">
    <citation type="submission" date="2020-08" db="EMBL/GenBank/DDBJ databases">
        <title>Genome sequencing and assembly of the red palm weevil Rhynchophorus ferrugineus.</title>
        <authorList>
            <person name="Dias G.B."/>
            <person name="Bergman C.M."/>
            <person name="Manee M."/>
        </authorList>
    </citation>
    <scope>NUCLEOTIDE SEQUENCE</scope>
    <source>
        <strain evidence="12">AA-2017</strain>
        <tissue evidence="12">Whole larva</tissue>
    </source>
</reference>
<protein>
    <recommendedName>
        <fullName evidence="11">C2H2-type domain-containing protein</fullName>
    </recommendedName>
</protein>
<evidence type="ECO:0000256" key="7">
    <source>
        <dbReference type="ARBA" id="ARBA00023125"/>
    </source>
</evidence>
<dbReference type="OrthoDB" id="6755643at2759"/>
<dbReference type="PROSITE" id="PS50157">
    <property type="entry name" value="ZINC_FINGER_C2H2_2"/>
    <property type="match status" value="3"/>
</dbReference>
<name>A0A834IVR1_RHYFE</name>
<dbReference type="GO" id="GO:0000981">
    <property type="term" value="F:DNA-binding transcription factor activity, RNA polymerase II-specific"/>
    <property type="evidence" value="ECO:0007669"/>
    <property type="project" value="TreeGrafter"/>
</dbReference>
<dbReference type="PANTHER" id="PTHR24381">
    <property type="entry name" value="ZINC FINGER PROTEIN"/>
    <property type="match status" value="1"/>
</dbReference>
<comment type="subcellular location">
    <subcellularLocation>
        <location evidence="1">Nucleus</location>
    </subcellularLocation>
</comment>
<evidence type="ECO:0000256" key="5">
    <source>
        <dbReference type="ARBA" id="ARBA00022833"/>
    </source>
</evidence>
<feature type="domain" description="C2H2-type" evidence="11">
    <location>
        <begin position="192"/>
        <end position="219"/>
    </location>
</feature>
<comment type="caution">
    <text evidence="12">The sequence shown here is derived from an EMBL/GenBank/DDBJ whole genome shotgun (WGS) entry which is preliminary data.</text>
</comment>
<keyword evidence="6" id="KW-0805">Transcription regulation</keyword>
<keyword evidence="2" id="KW-0479">Metal-binding</keyword>
<sequence length="227" mass="25811">MACDNVCTIGSSIDPAGNNNICSRKVNRKCELIESKTKKLICMICSKEIPMVGLDQHESAHRGEQKLQDKEQITLESPKEDDAMCTRFGVIVPLGDLPKHEKKNHRGMKARACTICGRTFKNVYSHMTTHSNERRYSCKQCGNMFKQSKHLRKHELVHMSVGKHNCPTCGKSFKCPSNLKAHTRIHQVVKPFACQHCKRTFTSKRGREVHLQAHINSSKPHFLADFN</sequence>